<reference evidence="2 3" key="1">
    <citation type="submission" date="2020-07" db="EMBL/GenBank/DDBJ databases">
        <title>Sequencing the genomes of 1000 actinobacteria strains.</title>
        <authorList>
            <person name="Klenk H.-P."/>
        </authorList>
    </citation>
    <scope>NUCLEOTIDE SEQUENCE [LARGE SCALE GENOMIC DNA]</scope>
    <source>
        <strain evidence="2 3">DSM 24482</strain>
    </source>
</reference>
<dbReference type="Proteomes" id="UP000577956">
    <property type="component" value="Unassembled WGS sequence"/>
</dbReference>
<gene>
    <name evidence="2" type="ORF">BKA21_001908</name>
</gene>
<accession>A0A7Y9JZ33</accession>
<comment type="caution">
    <text evidence="2">The sequence shown here is derived from an EMBL/GenBank/DDBJ whole genome shotgun (WGS) entry which is preliminary data.</text>
</comment>
<dbReference type="AlphaFoldDB" id="A0A7Y9JZ33"/>
<sequence>MRTRVATGVVLVLSLVAACGSPAQPETETVDDAFAGIVAEAEAAGADEEQLAALADGVVTYDEYETSMQRAFACMRDQGFTVTVNGTKESRGVTLLDFQVAGTTAATDLATDAGRALMEDCTERHSAAVDTSWQALSPDAVAFNDRLEAALAPPLLECLRGYDVDVPDDATMHELVLHSQDLLVRDESKDCLTDVGYFTWNG</sequence>
<dbReference type="PROSITE" id="PS51257">
    <property type="entry name" value="PROKAR_LIPOPROTEIN"/>
    <property type="match status" value="1"/>
</dbReference>
<evidence type="ECO:0000256" key="1">
    <source>
        <dbReference type="SAM" id="SignalP"/>
    </source>
</evidence>
<dbReference type="RefSeq" id="WP_140458001.1">
    <property type="nucleotide sequence ID" value="NZ_BAABFI010000001.1"/>
</dbReference>
<evidence type="ECO:0000313" key="2">
    <source>
        <dbReference type="EMBL" id="NYD86359.1"/>
    </source>
</evidence>
<dbReference type="EMBL" id="JACCBK010000001">
    <property type="protein sequence ID" value="NYD86359.1"/>
    <property type="molecule type" value="Genomic_DNA"/>
</dbReference>
<proteinExistence type="predicted"/>
<name>A0A7Y9JZ33_9CELL</name>
<evidence type="ECO:0000313" key="3">
    <source>
        <dbReference type="Proteomes" id="UP000577956"/>
    </source>
</evidence>
<protein>
    <recommendedName>
        <fullName evidence="4">Lipoprotein</fullName>
    </recommendedName>
</protein>
<keyword evidence="1" id="KW-0732">Signal</keyword>
<feature type="signal peptide" evidence="1">
    <location>
        <begin position="1"/>
        <end position="23"/>
    </location>
</feature>
<evidence type="ECO:0008006" key="4">
    <source>
        <dbReference type="Google" id="ProtNLM"/>
    </source>
</evidence>
<feature type="chain" id="PRO_5039698867" description="Lipoprotein" evidence="1">
    <location>
        <begin position="24"/>
        <end position="202"/>
    </location>
</feature>
<organism evidence="2 3">
    <name type="scientific">Cellulomonas oligotrophica</name>
    <dbReference type="NCBI Taxonomy" id="931536"/>
    <lineage>
        <taxon>Bacteria</taxon>
        <taxon>Bacillati</taxon>
        <taxon>Actinomycetota</taxon>
        <taxon>Actinomycetes</taxon>
        <taxon>Micrococcales</taxon>
        <taxon>Cellulomonadaceae</taxon>
        <taxon>Cellulomonas</taxon>
    </lineage>
</organism>